<dbReference type="EMBL" id="LGUA01000601">
    <property type="protein sequence ID" value="OAX80864.1"/>
    <property type="molecule type" value="Genomic_DNA"/>
</dbReference>
<sequence>MRLTYSFTAALIALATTVSAAPQIPVVGGLLGGLPVIGGILGGGGGGSGGGLVKSRQAPEGDVDDAESE</sequence>
<accession>A0A1B7NVS1</accession>
<gene>
    <name evidence="3" type="ORF">ACJ72_04800</name>
</gene>
<evidence type="ECO:0000256" key="1">
    <source>
        <dbReference type="SAM" id="MobiDB-lite"/>
    </source>
</evidence>
<protein>
    <submittedName>
        <fullName evidence="3">Uncharacterized protein</fullName>
    </submittedName>
</protein>
<evidence type="ECO:0000313" key="4">
    <source>
        <dbReference type="Proteomes" id="UP000091918"/>
    </source>
</evidence>
<organism evidence="3 4">
    <name type="scientific">Emergomyces africanus</name>
    <dbReference type="NCBI Taxonomy" id="1955775"/>
    <lineage>
        <taxon>Eukaryota</taxon>
        <taxon>Fungi</taxon>
        <taxon>Dikarya</taxon>
        <taxon>Ascomycota</taxon>
        <taxon>Pezizomycotina</taxon>
        <taxon>Eurotiomycetes</taxon>
        <taxon>Eurotiomycetidae</taxon>
        <taxon>Onygenales</taxon>
        <taxon>Ajellomycetaceae</taxon>
        <taxon>Emergomyces</taxon>
    </lineage>
</organism>
<comment type="caution">
    <text evidence="3">The sequence shown here is derived from an EMBL/GenBank/DDBJ whole genome shotgun (WGS) entry which is preliminary data.</text>
</comment>
<dbReference type="AlphaFoldDB" id="A0A1B7NVS1"/>
<feature type="chain" id="PRO_5008598237" evidence="2">
    <location>
        <begin position="21"/>
        <end position="69"/>
    </location>
</feature>
<dbReference type="Proteomes" id="UP000091918">
    <property type="component" value="Unassembled WGS sequence"/>
</dbReference>
<feature type="signal peptide" evidence="2">
    <location>
        <begin position="1"/>
        <end position="20"/>
    </location>
</feature>
<proteinExistence type="predicted"/>
<keyword evidence="4" id="KW-1185">Reference proteome</keyword>
<evidence type="ECO:0000256" key="2">
    <source>
        <dbReference type="SAM" id="SignalP"/>
    </source>
</evidence>
<name>A0A1B7NVS1_9EURO</name>
<feature type="region of interest" description="Disordered" evidence="1">
    <location>
        <begin position="48"/>
        <end position="69"/>
    </location>
</feature>
<evidence type="ECO:0000313" key="3">
    <source>
        <dbReference type="EMBL" id="OAX80864.1"/>
    </source>
</evidence>
<keyword evidence="2" id="KW-0732">Signal</keyword>
<reference evidence="3 4" key="1">
    <citation type="submission" date="2015-07" db="EMBL/GenBank/DDBJ databases">
        <title>Emmonsia species relationships and genome sequence.</title>
        <authorList>
            <person name="Cuomo C.A."/>
            <person name="Schwartz I.S."/>
            <person name="Kenyon C."/>
            <person name="de Hoog G.S."/>
            <person name="Govender N.P."/>
            <person name="Botha A."/>
            <person name="Moreno L."/>
            <person name="de Vries M."/>
            <person name="Munoz J.F."/>
            <person name="Stielow J.B."/>
        </authorList>
    </citation>
    <scope>NUCLEOTIDE SEQUENCE [LARGE SCALE GENOMIC DNA]</scope>
    <source>
        <strain evidence="3 4">CBS 136260</strain>
    </source>
</reference>